<evidence type="ECO:0000313" key="2">
    <source>
        <dbReference type="Proteomes" id="UP000481947"/>
    </source>
</evidence>
<name>A0A7C9J6I6_9BURK</name>
<gene>
    <name evidence="1" type="ORF">F5985_03625</name>
</gene>
<comment type="caution">
    <text evidence="1">The sequence shown here is derived from an EMBL/GenBank/DDBJ whole genome shotgun (WGS) entry which is preliminary data.</text>
</comment>
<dbReference type="Proteomes" id="UP000481947">
    <property type="component" value="Unassembled WGS sequence"/>
</dbReference>
<reference evidence="1 2" key="1">
    <citation type="submission" date="2019-09" db="EMBL/GenBank/DDBJ databases">
        <title>Identification of Malikia spinosa a prominent benzene-, toluene-, and ethylbenzene-degrading bacterium: enrichment, isolation and whole genome sequencing.</title>
        <authorList>
            <person name="Tancsics A."/>
            <person name="Revesz F."/>
            <person name="Kriszt B."/>
        </authorList>
    </citation>
    <scope>NUCLEOTIDE SEQUENCE [LARGE SCALE GENOMIC DNA]</scope>
    <source>
        <strain evidence="1 2">AB6</strain>
    </source>
</reference>
<sequence length="74" mass="7851">MKALIGRGLSFAATGTLMRAASVLTGPIGWAITGIWTAVDLAGAAYRVTIPAVIQVAFLRQKIKYADLADEIQF</sequence>
<protein>
    <submittedName>
        <fullName evidence="1">Uncharacterized protein</fullName>
    </submittedName>
</protein>
<accession>A0A7C9J6I6</accession>
<dbReference type="AlphaFoldDB" id="A0A7C9J6I6"/>
<dbReference type="EMBL" id="VYSB01000002">
    <property type="protein sequence ID" value="MYZ51250.1"/>
    <property type="molecule type" value="Genomic_DNA"/>
</dbReference>
<proteinExistence type="predicted"/>
<evidence type="ECO:0000313" key="1">
    <source>
        <dbReference type="EMBL" id="MYZ51250.1"/>
    </source>
</evidence>
<organism evidence="1 2">
    <name type="scientific">Malikia spinosa</name>
    <dbReference type="NCBI Taxonomy" id="86180"/>
    <lineage>
        <taxon>Bacteria</taxon>
        <taxon>Pseudomonadati</taxon>
        <taxon>Pseudomonadota</taxon>
        <taxon>Betaproteobacteria</taxon>
        <taxon>Burkholderiales</taxon>
        <taxon>Comamonadaceae</taxon>
        <taxon>Malikia</taxon>
    </lineage>
</organism>